<sequence length="129" mass="14936">MSKITLDEYLKKQREIEEFTLPSGLVVKIRKRLSPIRLLKILGRSGVSWEDLGTNLSIEQYRSFCEEGFRELLIEPKVPDDITPDDFTTEDFTALHKRLMEEFRGRIDTEVQGLGEKDLENKDFTTPSG</sequence>
<organism evidence="1 2">
    <name type="scientific">Methanophagales virus GBV301</name>
    <dbReference type="NCBI Taxonomy" id="2999280"/>
    <lineage>
        <taxon>Viruses</taxon>
        <taxon>Duplodnaviria</taxon>
        <taxon>Heunggongvirae</taxon>
        <taxon>Uroviricota</taxon>
        <taxon>Caudoviricetes</taxon>
        <taxon>Nakonvirales</taxon>
        <taxon>Ekchuahviridae</taxon>
        <taxon>Kukulkanvirus</taxon>
        <taxon>Kukulkanvirus guaymasense</taxon>
    </lineage>
</organism>
<gene>
    <name evidence="1" type="ORF">LDLAKGPJ_00096</name>
</gene>
<dbReference type="EMBL" id="OP880252">
    <property type="protein sequence ID" value="WAE39520.1"/>
    <property type="molecule type" value="Genomic_DNA"/>
</dbReference>
<reference evidence="1 2" key="1">
    <citation type="submission" date="2022-10" db="EMBL/GenBank/DDBJ databases">
        <title>Evolutionary Diversification of Methanotrophic Ca. Methanophagales (ANME-1) and Their Expansive Virome.</title>
        <authorList>
            <person name="Laso-Perez R."/>
            <person name="Wu F."/>
            <person name="Cremiere A."/>
            <person name="Speth D.R."/>
            <person name="Magyar J.S."/>
            <person name="Krupovic M."/>
            <person name="Orphan V.J."/>
        </authorList>
    </citation>
    <scope>NUCLEOTIDE SEQUENCE [LARGE SCALE GENOMIC DNA]</scope>
</reference>
<proteinExistence type="predicted"/>
<keyword evidence="2" id="KW-1185">Reference proteome</keyword>
<dbReference type="Proteomes" id="UP001156259">
    <property type="component" value="Segment"/>
</dbReference>
<evidence type="ECO:0000313" key="1">
    <source>
        <dbReference type="EMBL" id="WAE39520.1"/>
    </source>
</evidence>
<protein>
    <submittedName>
        <fullName evidence="1">Uncharacterized protein</fullName>
    </submittedName>
</protein>
<accession>A0A9E9A8F7</accession>
<evidence type="ECO:0000313" key="2">
    <source>
        <dbReference type="Proteomes" id="UP001156259"/>
    </source>
</evidence>
<name>A0A9E9A8F7_9CAUD</name>